<evidence type="ECO:0000256" key="1">
    <source>
        <dbReference type="SAM" id="MobiDB-lite"/>
    </source>
</evidence>
<organism evidence="2 3">
    <name type="scientific">Podospora appendiculata</name>
    <dbReference type="NCBI Taxonomy" id="314037"/>
    <lineage>
        <taxon>Eukaryota</taxon>
        <taxon>Fungi</taxon>
        <taxon>Dikarya</taxon>
        <taxon>Ascomycota</taxon>
        <taxon>Pezizomycotina</taxon>
        <taxon>Sordariomycetes</taxon>
        <taxon>Sordariomycetidae</taxon>
        <taxon>Sordariales</taxon>
        <taxon>Podosporaceae</taxon>
        <taxon>Podospora</taxon>
    </lineage>
</organism>
<feature type="compositionally biased region" description="Basic and acidic residues" evidence="1">
    <location>
        <begin position="17"/>
        <end position="26"/>
    </location>
</feature>
<sequence length="320" mass="36564">MAVNDVLRPSKRRRSKASKEAAKEPPQEPFQESPEPFDSPQRRESIWEAQEFIRGFVKDHWEDHWESVAIICELTLDELHKLGHLPRDEGIMACRRLLRVPVIHEEISIALWAKLAEITGGTGGDSKTEAEPEPEVPFVVAKERMQNEILAAKQQQEQQQQNKKQGKPASPEPQGHQERKSWKKFPSRCCSTRSIRKEKEKEEKEREVREEKEKESSFWKVEETTRPTGGSLDDSRKRPVSTRSNSSDTGMSAVTTTTMMTMSSTMTTEKKNASLPRRLLKKVTVPEIIGRMSQFGESLSYGYGNRIQTNSPTLVTTARF</sequence>
<gene>
    <name evidence="2" type="ORF">B0T22DRAFT_531827</name>
</gene>
<reference evidence="2" key="1">
    <citation type="journal article" date="2023" name="Mol. Phylogenet. Evol.">
        <title>Genome-scale phylogeny and comparative genomics of the fungal order Sordariales.</title>
        <authorList>
            <person name="Hensen N."/>
            <person name="Bonometti L."/>
            <person name="Westerberg I."/>
            <person name="Brannstrom I.O."/>
            <person name="Guillou S."/>
            <person name="Cros-Aarteil S."/>
            <person name="Calhoun S."/>
            <person name="Haridas S."/>
            <person name="Kuo A."/>
            <person name="Mondo S."/>
            <person name="Pangilinan J."/>
            <person name="Riley R."/>
            <person name="LaButti K."/>
            <person name="Andreopoulos B."/>
            <person name="Lipzen A."/>
            <person name="Chen C."/>
            <person name="Yan M."/>
            <person name="Daum C."/>
            <person name="Ng V."/>
            <person name="Clum A."/>
            <person name="Steindorff A."/>
            <person name="Ohm R.A."/>
            <person name="Martin F."/>
            <person name="Silar P."/>
            <person name="Natvig D.O."/>
            <person name="Lalanne C."/>
            <person name="Gautier V."/>
            <person name="Ament-Velasquez S.L."/>
            <person name="Kruys A."/>
            <person name="Hutchinson M.I."/>
            <person name="Powell A.J."/>
            <person name="Barry K."/>
            <person name="Miller A.N."/>
            <person name="Grigoriev I.V."/>
            <person name="Debuchy R."/>
            <person name="Gladieux P."/>
            <person name="Hiltunen Thoren M."/>
            <person name="Johannesson H."/>
        </authorList>
    </citation>
    <scope>NUCLEOTIDE SEQUENCE</scope>
    <source>
        <strain evidence="2">CBS 314.62</strain>
    </source>
</reference>
<evidence type="ECO:0000313" key="3">
    <source>
        <dbReference type="Proteomes" id="UP001270362"/>
    </source>
</evidence>
<protein>
    <submittedName>
        <fullName evidence="2">Uncharacterized protein</fullName>
    </submittedName>
</protein>
<feature type="compositionally biased region" description="Basic and acidic residues" evidence="1">
    <location>
        <begin position="195"/>
        <end position="225"/>
    </location>
</feature>
<accession>A0AAE0XFM2</accession>
<feature type="compositionally biased region" description="Polar residues" evidence="1">
    <location>
        <begin position="241"/>
        <end position="252"/>
    </location>
</feature>
<feature type="region of interest" description="Disordered" evidence="1">
    <location>
        <begin position="152"/>
        <end position="252"/>
    </location>
</feature>
<reference evidence="2" key="2">
    <citation type="submission" date="2023-06" db="EMBL/GenBank/DDBJ databases">
        <authorList>
            <consortium name="Lawrence Berkeley National Laboratory"/>
            <person name="Haridas S."/>
            <person name="Hensen N."/>
            <person name="Bonometti L."/>
            <person name="Westerberg I."/>
            <person name="Brannstrom I.O."/>
            <person name="Guillou S."/>
            <person name="Cros-Aarteil S."/>
            <person name="Calhoun S."/>
            <person name="Kuo A."/>
            <person name="Mondo S."/>
            <person name="Pangilinan J."/>
            <person name="Riley R."/>
            <person name="Labutti K."/>
            <person name="Andreopoulos B."/>
            <person name="Lipzen A."/>
            <person name="Chen C."/>
            <person name="Yanf M."/>
            <person name="Daum C."/>
            <person name="Ng V."/>
            <person name="Clum A."/>
            <person name="Steindorff A."/>
            <person name="Ohm R."/>
            <person name="Martin F."/>
            <person name="Silar P."/>
            <person name="Natvig D."/>
            <person name="Lalanne C."/>
            <person name="Gautier V."/>
            <person name="Ament-Velasquez S.L."/>
            <person name="Kruys A."/>
            <person name="Hutchinson M.I."/>
            <person name="Powell A.J."/>
            <person name="Barry K."/>
            <person name="Miller A.N."/>
            <person name="Grigoriev I.V."/>
            <person name="Debuchy R."/>
            <person name="Gladieux P."/>
            <person name="Thoren M.H."/>
            <person name="Johannesson H."/>
        </authorList>
    </citation>
    <scope>NUCLEOTIDE SEQUENCE</scope>
    <source>
        <strain evidence="2">CBS 314.62</strain>
    </source>
</reference>
<keyword evidence="3" id="KW-1185">Reference proteome</keyword>
<name>A0AAE0XFM2_9PEZI</name>
<dbReference type="AlphaFoldDB" id="A0AAE0XFM2"/>
<proteinExistence type="predicted"/>
<dbReference type="EMBL" id="JAULSO010000001">
    <property type="protein sequence ID" value="KAK3692325.1"/>
    <property type="molecule type" value="Genomic_DNA"/>
</dbReference>
<comment type="caution">
    <text evidence="2">The sequence shown here is derived from an EMBL/GenBank/DDBJ whole genome shotgun (WGS) entry which is preliminary data.</text>
</comment>
<evidence type="ECO:0000313" key="2">
    <source>
        <dbReference type="EMBL" id="KAK3692325.1"/>
    </source>
</evidence>
<feature type="compositionally biased region" description="Low complexity" evidence="1">
    <location>
        <begin position="153"/>
        <end position="163"/>
    </location>
</feature>
<dbReference type="Proteomes" id="UP001270362">
    <property type="component" value="Unassembled WGS sequence"/>
</dbReference>
<feature type="compositionally biased region" description="Low complexity" evidence="1">
    <location>
        <begin position="29"/>
        <end position="39"/>
    </location>
</feature>
<feature type="region of interest" description="Disordered" evidence="1">
    <location>
        <begin position="1"/>
        <end position="42"/>
    </location>
</feature>